<sequence>MTAIADLLAPREAGAVCAVASHVQRDLIACAGAYPELFPAKPFDGPFFSTIALANTFCAPWLDAGQLRPANRITMWIFAVDRLMDLLATSRAEIDEIVARCLAVVDGGPAPAGDELAGLLADIRAELATSPAFPGLAEIWQDDVRRMLESMTRDWQWKADPAAALPTLDEYLAGAEFGYSLVFLSHWIATTDTPVTDTGALVSAGRLVQQIIRILNDYGTYQRDVTWGDVNALLLGVDREVVDARLAALIEEAGERLAPLMETDRPLAVFLARHITFNQGFYGLADYWGSR</sequence>
<dbReference type="InterPro" id="IPR008949">
    <property type="entry name" value="Isoprenoid_synthase_dom_sf"/>
</dbReference>
<evidence type="ECO:0000313" key="1">
    <source>
        <dbReference type="EMBL" id="GAA1501589.1"/>
    </source>
</evidence>
<gene>
    <name evidence="1" type="ORF">GCM10009827_011520</name>
</gene>
<proteinExistence type="predicted"/>
<dbReference type="SUPFAM" id="SSF48576">
    <property type="entry name" value="Terpenoid synthases"/>
    <property type="match status" value="1"/>
</dbReference>
<accession>A0ABN1ZNY1</accession>
<evidence type="ECO:0008006" key="3">
    <source>
        <dbReference type="Google" id="ProtNLM"/>
    </source>
</evidence>
<dbReference type="Proteomes" id="UP001501470">
    <property type="component" value="Unassembled WGS sequence"/>
</dbReference>
<name>A0ABN1ZNY1_9ACTN</name>
<evidence type="ECO:0000313" key="2">
    <source>
        <dbReference type="Proteomes" id="UP001501470"/>
    </source>
</evidence>
<comment type="caution">
    <text evidence="1">The sequence shown here is derived from an EMBL/GenBank/DDBJ whole genome shotgun (WGS) entry which is preliminary data.</text>
</comment>
<protein>
    <recommendedName>
        <fullName evidence="3">Terpene synthase</fullName>
    </recommendedName>
</protein>
<dbReference type="Gene3D" id="1.10.600.10">
    <property type="entry name" value="Farnesyl Diphosphate Synthase"/>
    <property type="match status" value="1"/>
</dbReference>
<keyword evidence="2" id="KW-1185">Reference proteome</keyword>
<organism evidence="1 2">
    <name type="scientific">Dactylosporangium maewongense</name>
    <dbReference type="NCBI Taxonomy" id="634393"/>
    <lineage>
        <taxon>Bacteria</taxon>
        <taxon>Bacillati</taxon>
        <taxon>Actinomycetota</taxon>
        <taxon>Actinomycetes</taxon>
        <taxon>Micromonosporales</taxon>
        <taxon>Micromonosporaceae</taxon>
        <taxon>Dactylosporangium</taxon>
    </lineage>
</organism>
<dbReference type="Pfam" id="PF19086">
    <property type="entry name" value="Terpene_syn_C_2"/>
    <property type="match status" value="1"/>
</dbReference>
<reference evidence="1 2" key="1">
    <citation type="journal article" date="2019" name="Int. J. Syst. Evol. Microbiol.">
        <title>The Global Catalogue of Microorganisms (GCM) 10K type strain sequencing project: providing services to taxonomists for standard genome sequencing and annotation.</title>
        <authorList>
            <consortium name="The Broad Institute Genomics Platform"/>
            <consortium name="The Broad Institute Genome Sequencing Center for Infectious Disease"/>
            <person name="Wu L."/>
            <person name="Ma J."/>
        </authorList>
    </citation>
    <scope>NUCLEOTIDE SEQUENCE [LARGE SCALE GENOMIC DNA]</scope>
    <source>
        <strain evidence="1 2">JCM 15933</strain>
    </source>
</reference>
<dbReference type="RefSeq" id="WP_344500204.1">
    <property type="nucleotide sequence ID" value="NZ_BAAAQD010000001.1"/>
</dbReference>
<dbReference type="EMBL" id="BAAAQD010000001">
    <property type="protein sequence ID" value="GAA1501589.1"/>
    <property type="molecule type" value="Genomic_DNA"/>
</dbReference>